<dbReference type="Proteomes" id="UP001201812">
    <property type="component" value="Unassembled WGS sequence"/>
</dbReference>
<evidence type="ECO:0000313" key="1">
    <source>
        <dbReference type="EMBL" id="KAI1699688.1"/>
    </source>
</evidence>
<proteinExistence type="predicted"/>
<keyword evidence="2" id="KW-1185">Reference proteome</keyword>
<protein>
    <submittedName>
        <fullName evidence="1">Uncharacterized protein</fullName>
    </submittedName>
</protein>
<sequence length="250" mass="27465">MGSMARKKRREKEQLMGLSGKAVRVGGGLRAVSSTDSVLIEPVSGQQFNPEESADAHPVVVGHQVKAACEDLKLTPSITAAAILENKANCLIQTSPAQILRAHLLCLTLSLSLTQIPSLTESCSLSVGDHHWRRGRGYYLASSRQLNKTATRGSLCLIPPPISLQPLPCPGSRRRFPPWTQQVITCTHPTTLEGYFYAQIFSSYYNLLGLILYGLEPPIPPRLRAVPTWLDSIERFVQTEAKKPLPTNNN</sequence>
<evidence type="ECO:0000313" key="2">
    <source>
        <dbReference type="Proteomes" id="UP001201812"/>
    </source>
</evidence>
<gene>
    <name evidence="1" type="ORF">DdX_17181</name>
</gene>
<comment type="caution">
    <text evidence="1">The sequence shown here is derived from an EMBL/GenBank/DDBJ whole genome shotgun (WGS) entry which is preliminary data.</text>
</comment>
<dbReference type="AlphaFoldDB" id="A0AAD4MP28"/>
<name>A0AAD4MP28_9BILA</name>
<organism evidence="1 2">
    <name type="scientific">Ditylenchus destructor</name>
    <dbReference type="NCBI Taxonomy" id="166010"/>
    <lineage>
        <taxon>Eukaryota</taxon>
        <taxon>Metazoa</taxon>
        <taxon>Ecdysozoa</taxon>
        <taxon>Nematoda</taxon>
        <taxon>Chromadorea</taxon>
        <taxon>Rhabditida</taxon>
        <taxon>Tylenchina</taxon>
        <taxon>Tylenchomorpha</taxon>
        <taxon>Sphaerularioidea</taxon>
        <taxon>Anguinidae</taxon>
        <taxon>Anguininae</taxon>
        <taxon>Ditylenchus</taxon>
    </lineage>
</organism>
<reference evidence="1" key="1">
    <citation type="submission" date="2022-01" db="EMBL/GenBank/DDBJ databases">
        <title>Genome Sequence Resource for Two Populations of Ditylenchus destructor, the Migratory Endoparasitic Phytonematode.</title>
        <authorList>
            <person name="Zhang H."/>
            <person name="Lin R."/>
            <person name="Xie B."/>
        </authorList>
    </citation>
    <scope>NUCLEOTIDE SEQUENCE</scope>
    <source>
        <strain evidence="1">BazhouSP</strain>
    </source>
</reference>
<dbReference type="EMBL" id="JAKKPZ010000171">
    <property type="protein sequence ID" value="KAI1699688.1"/>
    <property type="molecule type" value="Genomic_DNA"/>
</dbReference>
<accession>A0AAD4MP28</accession>